<keyword evidence="2" id="KW-0732">Signal</keyword>
<dbReference type="RefSeq" id="WP_126470865.1">
    <property type="nucleotide sequence ID" value="NZ_RXOE01000002.1"/>
</dbReference>
<name>A0A3S0QBJ5_9BURK</name>
<accession>A0A3S0QBJ5</accession>
<dbReference type="InterPro" id="IPR005064">
    <property type="entry name" value="BUG"/>
</dbReference>
<dbReference type="PIRSF" id="PIRSF017082">
    <property type="entry name" value="YflP"/>
    <property type="match status" value="1"/>
</dbReference>
<dbReference type="OrthoDB" id="8678477at2"/>
<evidence type="ECO:0000256" key="2">
    <source>
        <dbReference type="SAM" id="SignalP"/>
    </source>
</evidence>
<dbReference type="Proteomes" id="UP000267418">
    <property type="component" value="Unassembled WGS sequence"/>
</dbReference>
<dbReference type="CDD" id="cd13578">
    <property type="entry name" value="PBP2_Bug27"/>
    <property type="match status" value="1"/>
</dbReference>
<evidence type="ECO:0000256" key="1">
    <source>
        <dbReference type="ARBA" id="ARBA00006987"/>
    </source>
</evidence>
<dbReference type="AlphaFoldDB" id="A0A3S0QBJ5"/>
<dbReference type="Pfam" id="PF03401">
    <property type="entry name" value="TctC"/>
    <property type="match status" value="1"/>
</dbReference>
<dbReference type="PANTHER" id="PTHR42928">
    <property type="entry name" value="TRICARBOXYLATE-BINDING PROTEIN"/>
    <property type="match status" value="1"/>
</dbReference>
<dbReference type="EMBL" id="RXOE01000002">
    <property type="protein sequence ID" value="RTQ35568.1"/>
    <property type="molecule type" value="Genomic_DNA"/>
</dbReference>
<dbReference type="Gene3D" id="3.40.190.150">
    <property type="entry name" value="Bordetella uptake gene, domain 1"/>
    <property type="match status" value="1"/>
</dbReference>
<feature type="signal peptide" evidence="2">
    <location>
        <begin position="1"/>
        <end position="24"/>
    </location>
</feature>
<evidence type="ECO:0000313" key="4">
    <source>
        <dbReference type="Proteomes" id="UP000267418"/>
    </source>
</evidence>
<dbReference type="PANTHER" id="PTHR42928:SF5">
    <property type="entry name" value="BLR1237 PROTEIN"/>
    <property type="match status" value="1"/>
</dbReference>
<reference evidence="3 4" key="1">
    <citation type="submission" date="2018-12" db="EMBL/GenBank/DDBJ databases">
        <title>The genome of Variovorax gossypii DSM 100435.</title>
        <authorList>
            <person name="Gao J."/>
            <person name="Sun J."/>
        </authorList>
    </citation>
    <scope>NUCLEOTIDE SEQUENCE [LARGE SCALE GENOMIC DNA]</scope>
    <source>
        <strain evidence="3 4">DSM 100435</strain>
    </source>
</reference>
<evidence type="ECO:0000313" key="3">
    <source>
        <dbReference type="EMBL" id="RTQ35568.1"/>
    </source>
</evidence>
<dbReference type="Gene3D" id="3.40.190.10">
    <property type="entry name" value="Periplasmic binding protein-like II"/>
    <property type="match status" value="1"/>
</dbReference>
<sequence length="324" mass="34157">MMHRMMAAGLAATGLMLAGAPTVAQEWAPTKPIKIVVPIVGSTNDALARLIAPKLQEALGQPVVVENKPGAGGNIGADFVAKSPPDGHTLLVGYNGPLAINPSLFAKMPYDPQKDLAPITLAVKTPQYLVAGPAADFSTAKEFIAKAKASPGKYSYASVAMGSASHLTMEMLKAAAGISVTHVPYKGATPAVTDLLGGNVEVAFMVPGNVQQFVVQGRLKLLATTGEKRFRSSPNVPTLIELGYRDLEATGWVGLLAPAGTPKPIIERYYREIAKILNSPDMTARLHDMEFEVIASTPDQFATWIASESRKWGAVVKATGAKAE</sequence>
<keyword evidence="4" id="KW-1185">Reference proteome</keyword>
<feature type="chain" id="PRO_5018656122" evidence="2">
    <location>
        <begin position="25"/>
        <end position="324"/>
    </location>
</feature>
<dbReference type="SUPFAM" id="SSF53850">
    <property type="entry name" value="Periplasmic binding protein-like II"/>
    <property type="match status" value="1"/>
</dbReference>
<gene>
    <name evidence="3" type="ORF">EJP69_14530</name>
</gene>
<comment type="caution">
    <text evidence="3">The sequence shown here is derived from an EMBL/GenBank/DDBJ whole genome shotgun (WGS) entry which is preliminary data.</text>
</comment>
<protein>
    <submittedName>
        <fullName evidence="3">Tripartite tricarboxylate transporter substrate binding protein</fullName>
    </submittedName>
</protein>
<proteinExistence type="inferred from homology"/>
<comment type="similarity">
    <text evidence="1">Belongs to the UPF0065 (bug) family.</text>
</comment>
<organism evidence="3 4">
    <name type="scientific">Variovorax gossypii</name>
    <dbReference type="NCBI Taxonomy" id="1679495"/>
    <lineage>
        <taxon>Bacteria</taxon>
        <taxon>Pseudomonadati</taxon>
        <taxon>Pseudomonadota</taxon>
        <taxon>Betaproteobacteria</taxon>
        <taxon>Burkholderiales</taxon>
        <taxon>Comamonadaceae</taxon>
        <taxon>Variovorax</taxon>
    </lineage>
</organism>
<dbReference type="InterPro" id="IPR042100">
    <property type="entry name" value="Bug_dom1"/>
</dbReference>